<evidence type="ECO:0000313" key="2">
    <source>
        <dbReference type="EMBL" id="KUJ73469.1"/>
    </source>
</evidence>
<sequence length="587" mass="66413">MSDSSPKIRITPRNLTARAAYKVPGNPDNTRLDGSVGNCFPGLEMDVRDLDRRFFPGLVFNAVRVPLSPVPEAPKNTQGFHLVFVDYMYDPMLPDDSPEDWVQTLLAAYRGDVGAKLSQGRWFLDWVEQGGRRIRFHETDGTPYDGMLVWRFIRSLEPGRDNPVTVALVRRDHQGIVDAEPVVLRGYRRQYRTEAGVFDDAYDPGELTQSLCNPWSHDFRDCGCHYWPSNHPDVVMPEVPPDQALPTGQSYKPVVAETYLDWLRADRGPSGNVAALNTVEQNRPFQIDHYQVNQMWSDLPIVVEGRETGEVYHADPELPDVEPYADTGAMVEDLKKRLAPMEMTLSLQYLYAYFSLADPETVDAARWPTLKDDLIFARRALLEVAIGEMTHMRWANQLLWELQGDAYKPVLTPAEILRFGPGHGKVYPRSLRPLTDEALTDFIEIERPGGFIDRAYAKCVATLENKTLFSRRLYALAVRIDSDGDEHFLRFRQMKEVLAKYDTGQGTPAYLRPVKLGTQAQAKEALALFHAVTDGLGKAYALEAQDKFTQAQAHITQVRAAMQNLRLKGDELAAKGIGIPFWREVET</sequence>
<gene>
    <name evidence="2" type="ORF">AVO45_15430</name>
</gene>
<dbReference type="STRING" id="1685379.AVO45_15430"/>
<proteinExistence type="predicted"/>
<dbReference type="RefSeq" id="WP_068349986.1">
    <property type="nucleotide sequence ID" value="NZ_LQBQ01000038.1"/>
</dbReference>
<name>A0A0X3TCW6_9RHOB</name>
<dbReference type="OrthoDB" id="8212190at2"/>
<protein>
    <recommendedName>
        <fullName evidence="1">Iminophenyl-pyruvate dimer synthase domain-containing protein</fullName>
    </recommendedName>
</protein>
<reference evidence="2 3" key="1">
    <citation type="submission" date="2015-12" db="EMBL/GenBank/DDBJ databases">
        <authorList>
            <person name="Shamseldin A."/>
            <person name="Moawad H."/>
            <person name="Abd El-Rahim W.M."/>
            <person name="Sadowsky M.J."/>
        </authorList>
    </citation>
    <scope>NUCLEOTIDE SEQUENCE [LARGE SCALE GENOMIC DNA]</scope>
    <source>
        <strain evidence="2 3">ZGT118</strain>
    </source>
</reference>
<evidence type="ECO:0000313" key="3">
    <source>
        <dbReference type="Proteomes" id="UP000053791"/>
    </source>
</evidence>
<accession>A0A0X3TCW6</accession>
<dbReference type="Gene3D" id="1.20.1260.10">
    <property type="match status" value="1"/>
</dbReference>
<keyword evidence="3" id="KW-1185">Reference proteome</keyword>
<dbReference type="Pfam" id="PF12902">
    <property type="entry name" value="Ferritin-like"/>
    <property type="match status" value="1"/>
</dbReference>
<dbReference type="Proteomes" id="UP000053791">
    <property type="component" value="Unassembled WGS sequence"/>
</dbReference>
<dbReference type="AlphaFoldDB" id="A0A0X3TCW6"/>
<dbReference type="InterPro" id="IPR012347">
    <property type="entry name" value="Ferritin-like"/>
</dbReference>
<comment type="caution">
    <text evidence="2">The sequence shown here is derived from an EMBL/GenBank/DDBJ whole genome shotgun (WGS) entry which is preliminary data.</text>
</comment>
<evidence type="ECO:0000259" key="1">
    <source>
        <dbReference type="Pfam" id="PF12902"/>
    </source>
</evidence>
<dbReference type="InterPro" id="IPR026820">
    <property type="entry name" value="VioB/RebD_dom"/>
</dbReference>
<organism evidence="2 3">
    <name type="scientific">Ruegeria marisrubri</name>
    <dbReference type="NCBI Taxonomy" id="1685379"/>
    <lineage>
        <taxon>Bacteria</taxon>
        <taxon>Pseudomonadati</taxon>
        <taxon>Pseudomonadota</taxon>
        <taxon>Alphaproteobacteria</taxon>
        <taxon>Rhodobacterales</taxon>
        <taxon>Roseobacteraceae</taxon>
        <taxon>Ruegeria</taxon>
    </lineage>
</organism>
<dbReference type="EMBL" id="LQBQ01000038">
    <property type="protein sequence ID" value="KUJ73469.1"/>
    <property type="molecule type" value="Genomic_DNA"/>
</dbReference>
<feature type="domain" description="Iminophenyl-pyruvate dimer synthase" evidence="1">
    <location>
        <begin position="341"/>
        <end position="449"/>
    </location>
</feature>